<keyword evidence="3" id="KW-0540">Nuclease</keyword>
<dbReference type="EMBL" id="FNAJ01000001">
    <property type="protein sequence ID" value="SDD49565.1"/>
    <property type="molecule type" value="Genomic_DNA"/>
</dbReference>
<keyword evidence="3" id="KW-0255">Endonuclease</keyword>
<keyword evidence="4" id="KW-1185">Reference proteome</keyword>
<evidence type="ECO:0000259" key="1">
    <source>
        <dbReference type="Pfam" id="PF13358"/>
    </source>
</evidence>
<dbReference type="AlphaFoldDB" id="A0A511H964"/>
<keyword evidence="3" id="KW-0378">Hydrolase</keyword>
<organism evidence="2 5">
    <name type="scientific">Myxococcus virescens</name>
    <dbReference type="NCBI Taxonomy" id="83456"/>
    <lineage>
        <taxon>Bacteria</taxon>
        <taxon>Pseudomonadati</taxon>
        <taxon>Myxococcota</taxon>
        <taxon>Myxococcia</taxon>
        <taxon>Myxococcales</taxon>
        <taxon>Cystobacterineae</taxon>
        <taxon>Myxococcaceae</taxon>
        <taxon>Myxococcus</taxon>
    </lineage>
</organism>
<dbReference type="GO" id="GO:0004519">
    <property type="term" value="F:endonuclease activity"/>
    <property type="evidence" value="ECO:0007669"/>
    <property type="project" value="UniProtKB-KW"/>
</dbReference>
<dbReference type="EMBL" id="BJVY01000007">
    <property type="protein sequence ID" value="GEL70053.1"/>
    <property type="molecule type" value="Genomic_DNA"/>
</dbReference>
<reference evidence="3 4" key="1">
    <citation type="submission" date="2016-10" db="EMBL/GenBank/DDBJ databases">
        <authorList>
            <person name="Varghese N."/>
            <person name="Submissions S."/>
        </authorList>
    </citation>
    <scope>NUCLEOTIDE SEQUENCE [LARGE SCALE GENOMIC DNA]</scope>
    <source>
        <strain evidence="3 4">DSM 2260</strain>
    </source>
</reference>
<accession>A0A511H964</accession>
<feature type="domain" description="Tc1-like transposase DDE" evidence="1">
    <location>
        <begin position="4"/>
        <end position="57"/>
    </location>
</feature>
<dbReference type="Proteomes" id="UP000321224">
    <property type="component" value="Unassembled WGS sequence"/>
</dbReference>
<dbReference type="RefSeq" id="WP_090486467.1">
    <property type="nucleotide sequence ID" value="NZ_BJVY01000007.1"/>
</dbReference>
<dbReference type="InterPro" id="IPR036397">
    <property type="entry name" value="RNaseH_sf"/>
</dbReference>
<dbReference type="InterPro" id="IPR038717">
    <property type="entry name" value="Tc1-like_DDE_dom"/>
</dbReference>
<proteinExistence type="predicted"/>
<evidence type="ECO:0000313" key="4">
    <source>
        <dbReference type="Proteomes" id="UP000198717"/>
    </source>
</evidence>
<evidence type="ECO:0000313" key="2">
    <source>
        <dbReference type="EMBL" id="GEL70053.1"/>
    </source>
</evidence>
<comment type="caution">
    <text evidence="2">The sequence shown here is derived from an EMBL/GenBank/DDBJ whole genome shotgun (WGS) entry which is preliminary data.</text>
</comment>
<sequence>MRCPAHRSKAVSAWLRRPAKDFRVEWLPPYAPDLKPEEGCNGVVKEALLNATPPAISDLMRLARREFRALQHRPDVLRVLFEHAGLHV</sequence>
<dbReference type="GO" id="GO:0003676">
    <property type="term" value="F:nucleic acid binding"/>
    <property type="evidence" value="ECO:0007669"/>
    <property type="project" value="InterPro"/>
</dbReference>
<evidence type="ECO:0000313" key="5">
    <source>
        <dbReference type="Proteomes" id="UP000321224"/>
    </source>
</evidence>
<name>A0A511H964_9BACT</name>
<dbReference type="Gene3D" id="3.30.420.10">
    <property type="entry name" value="Ribonuclease H-like superfamily/Ribonuclease H"/>
    <property type="match status" value="1"/>
</dbReference>
<dbReference type="Proteomes" id="UP000198717">
    <property type="component" value="Unassembled WGS sequence"/>
</dbReference>
<evidence type="ECO:0000313" key="3">
    <source>
        <dbReference type="EMBL" id="SDD49565.1"/>
    </source>
</evidence>
<dbReference type="Pfam" id="PF13358">
    <property type="entry name" value="DDE_3"/>
    <property type="match status" value="1"/>
</dbReference>
<reference evidence="2 5" key="2">
    <citation type="submission" date="2019-07" db="EMBL/GenBank/DDBJ databases">
        <title>Whole genome shotgun sequence of Myxococcus virescens NBRC 100334.</title>
        <authorList>
            <person name="Hosoyama A."/>
            <person name="Uohara A."/>
            <person name="Ohji S."/>
            <person name="Ichikawa N."/>
        </authorList>
    </citation>
    <scope>NUCLEOTIDE SEQUENCE [LARGE SCALE GENOMIC DNA]</scope>
    <source>
        <strain evidence="2 5">NBRC 100334</strain>
    </source>
</reference>
<protein>
    <submittedName>
        <fullName evidence="3">DDE superfamily endonuclease</fullName>
    </submittedName>
</protein>
<gene>
    <name evidence="2" type="ORF">MVI01_18370</name>
    <name evidence="3" type="ORF">SAMN04488504_1011119</name>
</gene>